<protein>
    <recommendedName>
        <fullName evidence="1">DUF7882 domain-containing protein</fullName>
    </recommendedName>
</protein>
<dbReference type="EMBL" id="LXMD01000021">
    <property type="protein sequence ID" value="OCG74741.1"/>
    <property type="molecule type" value="Genomic_DNA"/>
</dbReference>
<dbReference type="Pfam" id="PF25355">
    <property type="entry name" value="DUF7882"/>
    <property type="match status" value="1"/>
</dbReference>
<evidence type="ECO:0000313" key="3">
    <source>
        <dbReference type="Proteomes" id="UP000093355"/>
    </source>
</evidence>
<evidence type="ECO:0000259" key="1">
    <source>
        <dbReference type="Pfam" id="PF25355"/>
    </source>
</evidence>
<name>A0A1B9NDQ8_9MICO</name>
<accession>A0A1B9NDQ8</accession>
<dbReference type="AlphaFoldDB" id="A0A1B9NDQ8"/>
<organism evidence="2 3">
    <name type="scientific">Microbacterium sediminis</name>
    <dbReference type="NCBI Taxonomy" id="904291"/>
    <lineage>
        <taxon>Bacteria</taxon>
        <taxon>Bacillati</taxon>
        <taxon>Actinomycetota</taxon>
        <taxon>Actinomycetes</taxon>
        <taxon>Micrococcales</taxon>
        <taxon>Microbacteriaceae</taxon>
        <taxon>Microbacterium</taxon>
    </lineage>
</organism>
<proteinExistence type="predicted"/>
<dbReference type="Proteomes" id="UP000093355">
    <property type="component" value="Unassembled WGS sequence"/>
</dbReference>
<evidence type="ECO:0000313" key="2">
    <source>
        <dbReference type="EMBL" id="OCG74741.1"/>
    </source>
</evidence>
<dbReference type="InterPro" id="IPR057204">
    <property type="entry name" value="DUF7882"/>
</dbReference>
<sequence>MGILYYGGSAVPIHIEDRALAHLKVVIIAKLRRNESFTVSWRHPEGEPQGRSTIWIHPSLPLRFVFDEPGAPELNRAWVEELAHSANALGGITLVDEHIEAPDECDDEDQDSGK</sequence>
<feature type="domain" description="DUF7882" evidence="1">
    <location>
        <begin position="1"/>
        <end position="97"/>
    </location>
</feature>
<reference evidence="2 3" key="1">
    <citation type="submission" date="2016-05" db="EMBL/GenBank/DDBJ databases">
        <authorList>
            <person name="Lavstsen T."/>
            <person name="Jespersen J.S."/>
        </authorList>
    </citation>
    <scope>NUCLEOTIDE SEQUENCE [LARGE SCALE GENOMIC DNA]</scope>
    <source>
        <strain evidence="2 3">YLB-01</strain>
    </source>
</reference>
<dbReference type="RefSeq" id="WP_067024967.1">
    <property type="nucleotide sequence ID" value="NZ_CP038256.1"/>
</dbReference>
<gene>
    <name evidence="2" type="ORF">A7J15_04215</name>
</gene>
<keyword evidence="3" id="KW-1185">Reference proteome</keyword>
<comment type="caution">
    <text evidence="2">The sequence shown here is derived from an EMBL/GenBank/DDBJ whole genome shotgun (WGS) entry which is preliminary data.</text>
</comment>
<dbReference type="OrthoDB" id="5123855at2"/>
<dbReference type="STRING" id="904291.A7J15_04215"/>